<dbReference type="Pfam" id="PF07651">
    <property type="entry name" value="ANTH"/>
    <property type="match status" value="1"/>
</dbReference>
<dbReference type="eggNOG" id="KOG0251">
    <property type="taxonomic scope" value="Eukaryota"/>
</dbReference>
<dbReference type="GO" id="GO:0005545">
    <property type="term" value="F:1-phosphatidylinositol binding"/>
    <property type="evidence" value="ECO:0000318"/>
    <property type="project" value="GO_Central"/>
</dbReference>
<evidence type="ECO:0000256" key="1">
    <source>
        <dbReference type="ARBA" id="ARBA00004132"/>
    </source>
</evidence>
<comment type="subcellular location">
    <subcellularLocation>
        <location evidence="1">Cytoplasmic vesicle</location>
        <location evidence="1">Clathrin-coated vesicle</location>
    </subcellularLocation>
    <subcellularLocation>
        <location evidence="2">Golgi apparatus</location>
    </subcellularLocation>
    <subcellularLocation>
        <location evidence="3">Membrane</location>
        <location evidence="3">Clathrin-coated pit</location>
    </subcellularLocation>
</comment>
<dbReference type="GO" id="GO:0005794">
    <property type="term" value="C:Golgi apparatus"/>
    <property type="evidence" value="ECO:0007669"/>
    <property type="project" value="UniProtKB-SubCell"/>
</dbReference>
<evidence type="ECO:0000256" key="5">
    <source>
        <dbReference type="ARBA" id="ARBA00023034"/>
    </source>
</evidence>
<dbReference type="GO" id="GO:0032050">
    <property type="term" value="F:clathrin heavy chain binding"/>
    <property type="evidence" value="ECO:0000318"/>
    <property type="project" value="GO_Central"/>
</dbReference>
<dbReference type="PANTHER" id="PTHR22951:SF19">
    <property type="entry name" value="OS08G0467300 PROTEIN"/>
    <property type="match status" value="1"/>
</dbReference>
<evidence type="ECO:0000313" key="11">
    <source>
        <dbReference type="Proteomes" id="UP000030748"/>
    </source>
</evidence>
<dbReference type="PhylomeDB" id="A0A022QSE6"/>
<sequence length="387" mass="43429">MRLWKRASGALKDQNSIWQANLSRRTALRNPDIEKAVIRATSHHDSSFDRRSVDRVCEWLRLSPFNLKPILWSISNRMENTRSWVVALKGLHLMQTLTNCRTPAVKKIGRLPFDLSNFSDAHGRAAKTWPLNAFVRAYYAFLDQKSTVVFQHAAATAAEKGAPPPPPSAEAAELLIVQELVLLKKLQGLVDLLMQIRPQGRAAFAPLVIHVMDGIIIEIYDLYSRICRGIAVVLMNIYSAGKAEAAMALNVVKKASQQGEDLSYYFEFCQEIGVVNAADFPVIDRIPEEGIRELEQIISGFSDGPPAKESKLEDEEEEKSAIVVVDEGGKGINNNNKYRDDLKTIITDNWEKFDEDFGAKNPFAETLLIDYVESSKIQEPPDLITFL</sequence>
<keyword evidence="6" id="KW-0472">Membrane</keyword>
<keyword evidence="7" id="KW-0168">Coated pit</keyword>
<dbReference type="InterPro" id="IPR014712">
    <property type="entry name" value="ANTH_dom_sf"/>
</dbReference>
<dbReference type="STRING" id="4155.A0A022QSE6"/>
<evidence type="ECO:0000256" key="4">
    <source>
        <dbReference type="ARBA" id="ARBA00022583"/>
    </source>
</evidence>
<dbReference type="CDD" id="cd16987">
    <property type="entry name" value="ANTH_N_AP180_plant"/>
    <property type="match status" value="1"/>
</dbReference>
<dbReference type="Proteomes" id="UP000030748">
    <property type="component" value="Unassembled WGS sequence"/>
</dbReference>
<dbReference type="KEGG" id="egt:105966004"/>
<evidence type="ECO:0000256" key="6">
    <source>
        <dbReference type="ARBA" id="ARBA00023136"/>
    </source>
</evidence>
<dbReference type="InterPro" id="IPR008942">
    <property type="entry name" value="ENTH_VHS"/>
</dbReference>
<dbReference type="OrthoDB" id="682511at2759"/>
<dbReference type="InterPro" id="IPR013809">
    <property type="entry name" value="ENTH"/>
</dbReference>
<dbReference type="OMA" id="SNAHEIP"/>
<evidence type="ECO:0000256" key="3">
    <source>
        <dbReference type="ARBA" id="ARBA00004600"/>
    </source>
</evidence>
<dbReference type="GO" id="GO:0005546">
    <property type="term" value="F:phosphatidylinositol-4,5-bisphosphate binding"/>
    <property type="evidence" value="ECO:0000318"/>
    <property type="project" value="GO_Central"/>
</dbReference>
<keyword evidence="8" id="KW-0968">Cytoplasmic vesicle</keyword>
<evidence type="ECO:0000256" key="7">
    <source>
        <dbReference type="ARBA" id="ARBA00023176"/>
    </source>
</evidence>
<dbReference type="InterPro" id="IPR048050">
    <property type="entry name" value="ANTH_N_plant"/>
</dbReference>
<dbReference type="GO" id="GO:0006900">
    <property type="term" value="P:vesicle budding from membrane"/>
    <property type="evidence" value="ECO:0000318"/>
    <property type="project" value="GO_Central"/>
</dbReference>
<dbReference type="GO" id="GO:0005905">
    <property type="term" value="C:clathrin-coated pit"/>
    <property type="evidence" value="ECO:0000318"/>
    <property type="project" value="GO_Central"/>
</dbReference>
<protein>
    <recommendedName>
        <fullName evidence="9">ENTH domain-containing protein</fullName>
    </recommendedName>
</protein>
<dbReference type="AlphaFoldDB" id="A0A022QSE6"/>
<keyword evidence="11" id="KW-1185">Reference proteome</keyword>
<proteinExistence type="predicted"/>
<dbReference type="GO" id="GO:0030136">
    <property type="term" value="C:clathrin-coated vesicle"/>
    <property type="evidence" value="ECO:0000318"/>
    <property type="project" value="GO_Central"/>
</dbReference>
<reference evidence="10 11" key="1">
    <citation type="journal article" date="2013" name="Proc. Natl. Acad. Sci. U.S.A.">
        <title>Fine-scale variation in meiotic recombination in Mimulus inferred from population shotgun sequencing.</title>
        <authorList>
            <person name="Hellsten U."/>
            <person name="Wright K.M."/>
            <person name="Jenkins J."/>
            <person name="Shu S."/>
            <person name="Yuan Y."/>
            <person name="Wessler S.R."/>
            <person name="Schmutz J."/>
            <person name="Willis J.H."/>
            <person name="Rokhsar D.S."/>
        </authorList>
    </citation>
    <scope>NUCLEOTIDE SEQUENCE [LARGE SCALE GENOMIC DNA]</scope>
    <source>
        <strain evidence="11">cv. DUN x IM62</strain>
    </source>
</reference>
<dbReference type="GO" id="GO:0048268">
    <property type="term" value="P:clathrin coat assembly"/>
    <property type="evidence" value="ECO:0007669"/>
    <property type="project" value="InterPro"/>
</dbReference>
<organism evidence="10 11">
    <name type="scientific">Erythranthe guttata</name>
    <name type="common">Yellow monkey flower</name>
    <name type="synonym">Mimulus guttatus</name>
    <dbReference type="NCBI Taxonomy" id="4155"/>
    <lineage>
        <taxon>Eukaryota</taxon>
        <taxon>Viridiplantae</taxon>
        <taxon>Streptophyta</taxon>
        <taxon>Embryophyta</taxon>
        <taxon>Tracheophyta</taxon>
        <taxon>Spermatophyta</taxon>
        <taxon>Magnoliopsida</taxon>
        <taxon>eudicotyledons</taxon>
        <taxon>Gunneridae</taxon>
        <taxon>Pentapetalae</taxon>
        <taxon>asterids</taxon>
        <taxon>lamiids</taxon>
        <taxon>Lamiales</taxon>
        <taxon>Phrymaceae</taxon>
        <taxon>Erythranthe</taxon>
    </lineage>
</organism>
<dbReference type="GO" id="GO:0072583">
    <property type="term" value="P:clathrin-dependent endocytosis"/>
    <property type="evidence" value="ECO:0000318"/>
    <property type="project" value="GO_Central"/>
</dbReference>
<dbReference type="EMBL" id="KI631110">
    <property type="protein sequence ID" value="EYU30218.1"/>
    <property type="molecule type" value="Genomic_DNA"/>
</dbReference>
<dbReference type="Gene3D" id="1.25.40.90">
    <property type="match status" value="1"/>
</dbReference>
<accession>A0A022QSE6</accession>
<dbReference type="InterPro" id="IPR045192">
    <property type="entry name" value="AP180-like"/>
</dbReference>
<dbReference type="Gene3D" id="1.20.58.150">
    <property type="entry name" value="ANTH domain"/>
    <property type="match status" value="1"/>
</dbReference>
<name>A0A022QSE6_ERYGU</name>
<dbReference type="InterPro" id="IPR011417">
    <property type="entry name" value="ANTH_dom"/>
</dbReference>
<dbReference type="PROSITE" id="PS50942">
    <property type="entry name" value="ENTH"/>
    <property type="match status" value="1"/>
</dbReference>
<evidence type="ECO:0000259" key="9">
    <source>
        <dbReference type="PROSITE" id="PS50942"/>
    </source>
</evidence>
<dbReference type="PANTHER" id="PTHR22951">
    <property type="entry name" value="CLATHRIN ASSEMBLY PROTEIN"/>
    <property type="match status" value="1"/>
</dbReference>
<dbReference type="FunFam" id="1.25.40.90:FF:000027">
    <property type="entry name" value="Putative clathrin assembly protein"/>
    <property type="match status" value="1"/>
</dbReference>
<keyword evidence="4" id="KW-0254">Endocytosis</keyword>
<evidence type="ECO:0000256" key="2">
    <source>
        <dbReference type="ARBA" id="ARBA00004555"/>
    </source>
</evidence>
<gene>
    <name evidence="10" type="ORF">MIMGU_mgv1a008021mg</name>
</gene>
<evidence type="ECO:0000313" key="10">
    <source>
        <dbReference type="EMBL" id="EYU30218.1"/>
    </source>
</evidence>
<keyword evidence="5" id="KW-0333">Golgi apparatus</keyword>
<feature type="domain" description="ENTH" evidence="9">
    <location>
        <begin position="25"/>
        <end position="156"/>
    </location>
</feature>
<dbReference type="SUPFAM" id="SSF48464">
    <property type="entry name" value="ENTH/VHS domain"/>
    <property type="match status" value="1"/>
</dbReference>
<dbReference type="SUPFAM" id="SSF89009">
    <property type="entry name" value="GAT-like domain"/>
    <property type="match status" value="1"/>
</dbReference>
<evidence type="ECO:0000256" key="8">
    <source>
        <dbReference type="ARBA" id="ARBA00023329"/>
    </source>
</evidence>
<dbReference type="GO" id="GO:0000149">
    <property type="term" value="F:SNARE binding"/>
    <property type="evidence" value="ECO:0000318"/>
    <property type="project" value="GO_Central"/>
</dbReference>